<comment type="catalytic activity">
    <reaction evidence="11">
        <text>all-trans-octaprenyl diphosphate + 4-hydroxybenzoate = 4-hydroxy-3-(all-trans-octaprenyl)benzoate + diphosphate</text>
        <dbReference type="Rhea" id="RHEA:27782"/>
        <dbReference type="ChEBI" id="CHEBI:1617"/>
        <dbReference type="ChEBI" id="CHEBI:17879"/>
        <dbReference type="ChEBI" id="CHEBI:33019"/>
        <dbReference type="ChEBI" id="CHEBI:57711"/>
        <dbReference type="EC" id="2.5.1.39"/>
    </reaction>
</comment>
<dbReference type="Proteomes" id="UP001156836">
    <property type="component" value="Unassembled WGS sequence"/>
</dbReference>
<dbReference type="InterPro" id="IPR030470">
    <property type="entry name" value="UbiA_prenylTrfase_CS"/>
</dbReference>
<dbReference type="EC" id="2.5.1.39" evidence="11 12"/>
<reference evidence="14" key="1">
    <citation type="journal article" date="2019" name="Int. J. Syst. Evol. Microbiol.">
        <title>The Global Catalogue of Microorganisms (GCM) 10K type strain sequencing project: providing services to taxonomists for standard genome sequencing and annotation.</title>
        <authorList>
            <consortium name="The Broad Institute Genomics Platform"/>
            <consortium name="The Broad Institute Genome Sequencing Center for Infectious Disease"/>
            <person name="Wu L."/>
            <person name="Ma J."/>
        </authorList>
    </citation>
    <scope>NUCLEOTIDE SEQUENCE [LARGE SCALE GENOMIC DNA]</scope>
    <source>
        <strain evidence="14">NBRC 104970</strain>
    </source>
</reference>
<name>A0ABQ6BUY7_9NEIS</name>
<evidence type="ECO:0000256" key="4">
    <source>
        <dbReference type="ARBA" id="ARBA00022475"/>
    </source>
</evidence>
<keyword evidence="7 11" id="KW-0831">Ubiquinone biosynthesis</keyword>
<evidence type="ECO:0000256" key="6">
    <source>
        <dbReference type="ARBA" id="ARBA00022679"/>
    </source>
</evidence>
<keyword evidence="9 11" id="KW-1133">Transmembrane helix</keyword>
<keyword evidence="4 11" id="KW-1003">Cell membrane</keyword>
<evidence type="ECO:0000256" key="3">
    <source>
        <dbReference type="ARBA" id="ARBA00005985"/>
    </source>
</evidence>
<dbReference type="InterPro" id="IPR000537">
    <property type="entry name" value="UbiA_prenyltransferase"/>
</dbReference>
<proteinExistence type="inferred from homology"/>
<protein>
    <recommendedName>
        <fullName evidence="11 12">4-hydroxybenzoate octaprenyltransferase</fullName>
        <ecNumber evidence="11 12">2.5.1.39</ecNumber>
    </recommendedName>
    <alternativeName>
        <fullName evidence="11">4-HB polyprenyltransferase</fullName>
    </alternativeName>
</protein>
<evidence type="ECO:0000256" key="5">
    <source>
        <dbReference type="ARBA" id="ARBA00022519"/>
    </source>
</evidence>
<keyword evidence="11" id="KW-0460">Magnesium</keyword>
<accession>A0ABQ6BUY7</accession>
<evidence type="ECO:0000256" key="11">
    <source>
        <dbReference type="HAMAP-Rule" id="MF_01635"/>
    </source>
</evidence>
<feature type="transmembrane region" description="Helical" evidence="11">
    <location>
        <begin position="264"/>
        <end position="287"/>
    </location>
</feature>
<keyword evidence="14" id="KW-1185">Reference proteome</keyword>
<evidence type="ECO:0000313" key="13">
    <source>
        <dbReference type="EMBL" id="GLS05518.1"/>
    </source>
</evidence>
<feature type="transmembrane region" description="Helical" evidence="11">
    <location>
        <begin position="20"/>
        <end position="37"/>
    </location>
</feature>
<comment type="subcellular location">
    <subcellularLocation>
        <location evidence="11">Cell inner membrane</location>
        <topology evidence="11">Multi-pass membrane protein</topology>
    </subcellularLocation>
    <subcellularLocation>
        <location evidence="2">Membrane</location>
        <topology evidence="2">Multi-pass membrane protein</topology>
    </subcellularLocation>
</comment>
<feature type="transmembrane region" description="Helical" evidence="11">
    <location>
        <begin position="88"/>
        <end position="108"/>
    </location>
</feature>
<dbReference type="RefSeq" id="WP_018748062.1">
    <property type="nucleotide sequence ID" value="NZ_BSOZ01000050.1"/>
</dbReference>
<feature type="transmembrane region" description="Helical" evidence="11">
    <location>
        <begin position="207"/>
        <end position="228"/>
    </location>
</feature>
<dbReference type="CDD" id="cd13959">
    <property type="entry name" value="PT_UbiA_COQ2"/>
    <property type="match status" value="1"/>
</dbReference>
<feature type="transmembrane region" description="Helical" evidence="11">
    <location>
        <begin position="43"/>
        <end position="67"/>
    </location>
</feature>
<dbReference type="InterPro" id="IPR044878">
    <property type="entry name" value="UbiA_sf"/>
</dbReference>
<evidence type="ECO:0000256" key="10">
    <source>
        <dbReference type="ARBA" id="ARBA00023136"/>
    </source>
</evidence>
<feature type="transmembrane region" description="Helical" evidence="11">
    <location>
        <begin position="141"/>
        <end position="159"/>
    </location>
</feature>
<dbReference type="PANTHER" id="PTHR11048">
    <property type="entry name" value="PRENYLTRANSFERASES"/>
    <property type="match status" value="1"/>
</dbReference>
<dbReference type="EMBL" id="BSOZ01000050">
    <property type="protein sequence ID" value="GLS05518.1"/>
    <property type="molecule type" value="Genomic_DNA"/>
</dbReference>
<evidence type="ECO:0000256" key="9">
    <source>
        <dbReference type="ARBA" id="ARBA00022989"/>
    </source>
</evidence>
<dbReference type="NCBIfam" id="TIGR01474">
    <property type="entry name" value="ubiA_proteo"/>
    <property type="match status" value="1"/>
</dbReference>
<dbReference type="PANTHER" id="PTHR11048:SF28">
    <property type="entry name" value="4-HYDROXYBENZOATE POLYPRENYLTRANSFERASE, MITOCHONDRIAL"/>
    <property type="match status" value="1"/>
</dbReference>
<sequence length="288" mass="31896">MKLAVKLDQYLRLTRLNKPIGILLLLWPTLWGLWFAGQGQPLWWVVLIFLVGTVLMRSAGCVVNDYADRDFDGHVARTARRPLATREVSVKEALWLATALVVVSFLLILPLNPLTRWLSVPAVFLAASYPFTKRFFAIPQAYLGIAFGFGIPMSFAALTGEVPPAAWAMLLANVFWSVAYDTAYAMCDREDDLKIGIKTAAITFGRFDIAAILLCHVAFLALMAWVGLAFGRGAFYFAGLLGGAILVAFDQYPRLRGRDPQRCFSAFLANNRIGGVIFVGLVCDYLFN</sequence>
<evidence type="ECO:0000256" key="2">
    <source>
        <dbReference type="ARBA" id="ARBA00004141"/>
    </source>
</evidence>
<dbReference type="Gene3D" id="1.20.120.1780">
    <property type="entry name" value="UbiA prenyltransferase"/>
    <property type="match status" value="1"/>
</dbReference>
<dbReference type="Pfam" id="PF01040">
    <property type="entry name" value="UbiA"/>
    <property type="match status" value="1"/>
</dbReference>
<evidence type="ECO:0000313" key="14">
    <source>
        <dbReference type="Proteomes" id="UP001156836"/>
    </source>
</evidence>
<feature type="transmembrane region" description="Helical" evidence="11">
    <location>
        <begin position="165"/>
        <end position="186"/>
    </location>
</feature>
<comment type="cofactor">
    <cofactor evidence="1 11">
        <name>Mg(2+)</name>
        <dbReference type="ChEBI" id="CHEBI:18420"/>
    </cofactor>
</comment>
<comment type="similarity">
    <text evidence="3 11">Belongs to the UbiA prenyltransferase family.</text>
</comment>
<dbReference type="InterPro" id="IPR006370">
    <property type="entry name" value="HB_polyprenyltransferase-like"/>
</dbReference>
<dbReference type="InterPro" id="IPR039653">
    <property type="entry name" value="Prenyltransferase"/>
</dbReference>
<evidence type="ECO:0000256" key="7">
    <source>
        <dbReference type="ARBA" id="ARBA00022688"/>
    </source>
</evidence>
<keyword evidence="5 11" id="KW-0997">Cell inner membrane</keyword>
<comment type="function">
    <text evidence="11">Catalyzes the prenylation of para-hydroxybenzoate (PHB) with an all-trans polyprenyl group. Mediates the second step in the final reaction sequence of ubiquinone-8 (UQ-8) biosynthesis, which is the condensation of the polyisoprenoid side chain with PHB, generating the first membrane-bound Q intermediate 3-octaprenyl-4-hydroxybenzoate.</text>
</comment>
<organism evidence="13 14">
    <name type="scientific">Chitiniphilus shinanonensis</name>
    <dbReference type="NCBI Taxonomy" id="553088"/>
    <lineage>
        <taxon>Bacteria</taxon>
        <taxon>Pseudomonadati</taxon>
        <taxon>Pseudomonadota</taxon>
        <taxon>Betaproteobacteria</taxon>
        <taxon>Neisseriales</taxon>
        <taxon>Chitinibacteraceae</taxon>
        <taxon>Chitiniphilus</taxon>
    </lineage>
</organism>
<comment type="pathway">
    <text evidence="11">Cofactor biosynthesis; ubiquinone biosynthesis.</text>
</comment>
<evidence type="ECO:0000256" key="12">
    <source>
        <dbReference type="NCBIfam" id="TIGR01474"/>
    </source>
</evidence>
<keyword evidence="8 11" id="KW-0812">Transmembrane</keyword>
<comment type="caution">
    <text evidence="13">The sequence shown here is derived from an EMBL/GenBank/DDBJ whole genome shotgun (WGS) entry which is preliminary data.</text>
</comment>
<gene>
    <name evidence="11 13" type="primary">ubiA</name>
    <name evidence="13" type="ORF">GCM10007860_26720</name>
</gene>
<dbReference type="HAMAP" id="MF_01635">
    <property type="entry name" value="UbiA"/>
    <property type="match status" value="1"/>
</dbReference>
<keyword evidence="10 11" id="KW-0472">Membrane</keyword>
<keyword evidence="6 11" id="KW-0808">Transferase</keyword>
<evidence type="ECO:0000256" key="8">
    <source>
        <dbReference type="ARBA" id="ARBA00022692"/>
    </source>
</evidence>
<dbReference type="PROSITE" id="PS00943">
    <property type="entry name" value="UBIA"/>
    <property type="match status" value="1"/>
</dbReference>
<dbReference type="Gene3D" id="1.10.357.140">
    <property type="entry name" value="UbiA prenyltransferase"/>
    <property type="match status" value="1"/>
</dbReference>
<feature type="transmembrane region" description="Helical" evidence="11">
    <location>
        <begin position="234"/>
        <end position="252"/>
    </location>
</feature>
<evidence type="ECO:0000256" key="1">
    <source>
        <dbReference type="ARBA" id="ARBA00001946"/>
    </source>
</evidence>